<keyword evidence="2 14" id="KW-0808">Transferase</keyword>
<reference evidence="14 15" key="1">
    <citation type="submission" date="2016-10" db="EMBL/GenBank/DDBJ databases">
        <authorList>
            <person name="de Groot N.N."/>
        </authorList>
    </citation>
    <scope>NUCLEOTIDE SEQUENCE [LARGE SCALE GENOMIC DNA]</scope>
    <source>
        <strain evidence="14 15">DSM 23421</strain>
    </source>
</reference>
<keyword evidence="15" id="KW-1185">Reference proteome</keyword>
<dbReference type="CDD" id="cd00757">
    <property type="entry name" value="ThiF_MoeB_HesA_family"/>
    <property type="match status" value="1"/>
</dbReference>
<accession>A0A1G7E647</accession>
<dbReference type="InterPro" id="IPR000594">
    <property type="entry name" value="ThiF_NAD_FAD-bd"/>
</dbReference>
<dbReference type="OrthoDB" id="9804286at2"/>
<dbReference type="GO" id="GO:0008641">
    <property type="term" value="F:ubiquitin-like modifier activating enzyme activity"/>
    <property type="evidence" value="ECO:0007669"/>
    <property type="project" value="InterPro"/>
</dbReference>
<keyword evidence="14" id="KW-0548">Nucleotidyltransferase</keyword>
<evidence type="ECO:0000256" key="5">
    <source>
        <dbReference type="ARBA" id="ARBA00052218"/>
    </source>
</evidence>
<evidence type="ECO:0000259" key="13">
    <source>
        <dbReference type="PROSITE" id="PS50206"/>
    </source>
</evidence>
<dbReference type="Gene3D" id="3.40.250.10">
    <property type="entry name" value="Rhodanese-like domain"/>
    <property type="match status" value="1"/>
</dbReference>
<dbReference type="Gene3D" id="3.40.50.720">
    <property type="entry name" value="NAD(P)-binding Rossmann-like Domain"/>
    <property type="match status" value="1"/>
</dbReference>
<evidence type="ECO:0000256" key="8">
    <source>
        <dbReference type="ARBA" id="ARBA00066884"/>
    </source>
</evidence>
<dbReference type="SUPFAM" id="SSF69572">
    <property type="entry name" value="Activating enzymes of the ubiquitin-like proteins"/>
    <property type="match status" value="1"/>
</dbReference>
<evidence type="ECO:0000256" key="1">
    <source>
        <dbReference type="ARBA" id="ARBA00009919"/>
    </source>
</evidence>
<evidence type="ECO:0000256" key="3">
    <source>
        <dbReference type="ARBA" id="ARBA00022741"/>
    </source>
</evidence>
<dbReference type="GO" id="GO:0005829">
    <property type="term" value="C:cytosol"/>
    <property type="evidence" value="ECO:0007669"/>
    <property type="project" value="TreeGrafter"/>
</dbReference>
<dbReference type="PANTHER" id="PTHR10953">
    <property type="entry name" value="UBIQUITIN-ACTIVATING ENZYME E1"/>
    <property type="match status" value="1"/>
</dbReference>
<dbReference type="InterPro" id="IPR045886">
    <property type="entry name" value="ThiF/MoeB/HesA"/>
</dbReference>
<comment type="subunit">
    <text evidence="7">Homodimer. Forms a stable heterotetrameric complex of 2 MoeB and 2 MoaD during adenylation of MoaD.</text>
</comment>
<dbReference type="CDD" id="cd00158">
    <property type="entry name" value="RHOD"/>
    <property type="match status" value="1"/>
</dbReference>
<evidence type="ECO:0000313" key="14">
    <source>
        <dbReference type="EMBL" id="SDE59198.1"/>
    </source>
</evidence>
<evidence type="ECO:0000256" key="9">
    <source>
        <dbReference type="ARBA" id="ARBA00073635"/>
    </source>
</evidence>
<evidence type="ECO:0000256" key="4">
    <source>
        <dbReference type="ARBA" id="ARBA00022840"/>
    </source>
</evidence>
<evidence type="ECO:0000256" key="11">
    <source>
        <dbReference type="ARBA" id="ARBA00075328"/>
    </source>
</evidence>
<comment type="similarity">
    <text evidence="1">Belongs to the HesA/MoeB/ThiF family.</text>
</comment>
<proteinExistence type="inferred from homology"/>
<evidence type="ECO:0000256" key="12">
    <source>
        <dbReference type="ARBA" id="ARBA00078531"/>
    </source>
</evidence>
<dbReference type="RefSeq" id="WP_091869097.1">
    <property type="nucleotide sequence ID" value="NZ_FNAO01000006.1"/>
</dbReference>
<dbReference type="InterPro" id="IPR036873">
    <property type="entry name" value="Rhodanese-like_dom_sf"/>
</dbReference>
<dbReference type="GO" id="GO:0005524">
    <property type="term" value="F:ATP binding"/>
    <property type="evidence" value="ECO:0007669"/>
    <property type="project" value="UniProtKB-KW"/>
</dbReference>
<sequence>MNFERYDRQTILAGFGIDAQKKLHQAKVLVVGAGGLGVPVLTYLNAMGIGTLGIVDNDVISISNLHRQVLYSEAEVGQSKVGVAITKLRNQNSETVIIAHETFLTQENALNIIADYDLVVDASDNFPTRYLINDACVILKKSFVYGALHGFEGQVSVFNHNDGPTYRCLFPNMPKSDEVPDCNENGVLGILPGIIGNFQALETVKVLTGVGEVLSGKLLLFDGLSNTFQKISFSARPENRELHGLRPCYDFECASVFNIVDAEAFLGLTEFEKLQLIDVRTPKEFDRNHLKIAKNIPLPELDIRQNEINFDEFIYVVCQSGIRSKKAIERLSNARPDAHFINLSGGMNQIKKHGVTN</sequence>
<dbReference type="GO" id="GO:0004792">
    <property type="term" value="F:thiosulfate-cyanide sulfurtransferase activity"/>
    <property type="evidence" value="ECO:0007669"/>
    <property type="project" value="TreeGrafter"/>
</dbReference>
<gene>
    <name evidence="14" type="ORF">SAMN05421636_10645</name>
</gene>
<dbReference type="PANTHER" id="PTHR10953:SF102">
    <property type="entry name" value="ADENYLYLTRANSFERASE AND SULFURTRANSFERASE MOCS3"/>
    <property type="match status" value="1"/>
</dbReference>
<dbReference type="GO" id="GO:0008146">
    <property type="term" value="F:sulfotransferase activity"/>
    <property type="evidence" value="ECO:0007669"/>
    <property type="project" value="TreeGrafter"/>
</dbReference>
<dbReference type="AlphaFoldDB" id="A0A1G7E647"/>
<evidence type="ECO:0000313" key="15">
    <source>
        <dbReference type="Proteomes" id="UP000199109"/>
    </source>
</evidence>
<dbReference type="EMBL" id="FNAO01000006">
    <property type="protein sequence ID" value="SDE59198.1"/>
    <property type="molecule type" value="Genomic_DNA"/>
</dbReference>
<comment type="function">
    <text evidence="6">Catalyzes the adenylation by ATP of the carboxyl group of the C-terminal glycine of sulfur carrier protein MoaD.</text>
</comment>
<evidence type="ECO:0000256" key="10">
    <source>
        <dbReference type="ARBA" id="ARBA00075110"/>
    </source>
</evidence>
<dbReference type="EC" id="2.7.7.80" evidence="8"/>
<dbReference type="InterPro" id="IPR035985">
    <property type="entry name" value="Ubiquitin-activating_enz"/>
</dbReference>
<evidence type="ECO:0000256" key="7">
    <source>
        <dbReference type="ARBA" id="ARBA00063809"/>
    </source>
</evidence>
<dbReference type="Pfam" id="PF00581">
    <property type="entry name" value="Rhodanese"/>
    <property type="match status" value="1"/>
</dbReference>
<dbReference type="Pfam" id="PF00899">
    <property type="entry name" value="ThiF"/>
    <property type="match status" value="1"/>
</dbReference>
<dbReference type="PROSITE" id="PS50206">
    <property type="entry name" value="RHODANESE_3"/>
    <property type="match status" value="1"/>
</dbReference>
<protein>
    <recommendedName>
        <fullName evidence="9">Molybdopterin-synthase adenylyltransferase</fullName>
        <ecNumber evidence="8">2.7.7.80</ecNumber>
    </recommendedName>
    <alternativeName>
        <fullName evidence="12">MoaD protein adenylase</fullName>
    </alternativeName>
    <alternativeName>
        <fullName evidence="10">Molybdopterin-converting factor subunit 1 adenylase</fullName>
    </alternativeName>
    <alternativeName>
        <fullName evidence="11">Sulfur carrier protein MoaD adenylyltransferase</fullName>
    </alternativeName>
</protein>
<evidence type="ECO:0000256" key="2">
    <source>
        <dbReference type="ARBA" id="ARBA00022679"/>
    </source>
</evidence>
<evidence type="ECO:0000256" key="6">
    <source>
        <dbReference type="ARBA" id="ARBA00055169"/>
    </source>
</evidence>
<keyword evidence="3" id="KW-0547">Nucleotide-binding</keyword>
<dbReference type="STRING" id="641691.SAMN05421636_10645"/>
<name>A0A1G7E647_9FLAO</name>
<dbReference type="FunFam" id="3.40.50.720:FF:000033">
    <property type="entry name" value="Adenylyltransferase and sulfurtransferase MOCS3"/>
    <property type="match status" value="1"/>
</dbReference>
<feature type="domain" description="Rhodanese" evidence="13">
    <location>
        <begin position="270"/>
        <end position="355"/>
    </location>
</feature>
<dbReference type="InterPro" id="IPR001763">
    <property type="entry name" value="Rhodanese-like_dom"/>
</dbReference>
<dbReference type="GO" id="GO:0061605">
    <property type="term" value="F:molybdopterin-synthase adenylyltransferase activity"/>
    <property type="evidence" value="ECO:0007669"/>
    <property type="project" value="UniProtKB-EC"/>
</dbReference>
<dbReference type="Proteomes" id="UP000199109">
    <property type="component" value="Unassembled WGS sequence"/>
</dbReference>
<keyword evidence="4" id="KW-0067">ATP-binding</keyword>
<dbReference type="SMART" id="SM00450">
    <property type="entry name" value="RHOD"/>
    <property type="match status" value="1"/>
</dbReference>
<organism evidence="14 15">
    <name type="scientific">Pricia antarctica</name>
    <dbReference type="NCBI Taxonomy" id="641691"/>
    <lineage>
        <taxon>Bacteria</taxon>
        <taxon>Pseudomonadati</taxon>
        <taxon>Bacteroidota</taxon>
        <taxon>Flavobacteriia</taxon>
        <taxon>Flavobacteriales</taxon>
        <taxon>Flavobacteriaceae</taxon>
        <taxon>Pricia</taxon>
    </lineage>
</organism>
<comment type="catalytic activity">
    <reaction evidence="5">
        <text>[molybdopterin-synthase sulfur-carrier protein]-C-terminal Gly-Gly + ATP + H(+) = [molybdopterin-synthase sulfur-carrier protein]-C-terminal Gly-Gly-AMP + diphosphate</text>
        <dbReference type="Rhea" id="RHEA:43616"/>
        <dbReference type="Rhea" id="RHEA-COMP:12159"/>
        <dbReference type="Rhea" id="RHEA-COMP:12202"/>
        <dbReference type="ChEBI" id="CHEBI:15378"/>
        <dbReference type="ChEBI" id="CHEBI:30616"/>
        <dbReference type="ChEBI" id="CHEBI:33019"/>
        <dbReference type="ChEBI" id="CHEBI:90618"/>
        <dbReference type="ChEBI" id="CHEBI:90778"/>
        <dbReference type="EC" id="2.7.7.80"/>
    </reaction>
</comment>